<protein>
    <submittedName>
        <fullName evidence="1">Uncharacterized protein</fullName>
    </submittedName>
</protein>
<dbReference type="EMBL" id="JBBUTG010000069">
    <property type="protein sequence ID" value="MEK8035075.1"/>
    <property type="molecule type" value="Genomic_DNA"/>
</dbReference>
<proteinExistence type="predicted"/>
<evidence type="ECO:0000313" key="1">
    <source>
        <dbReference type="EMBL" id="MEK8035075.1"/>
    </source>
</evidence>
<keyword evidence="2" id="KW-1185">Reference proteome</keyword>
<dbReference type="Proteomes" id="UP001371218">
    <property type="component" value="Unassembled WGS sequence"/>
</dbReference>
<comment type="caution">
    <text evidence="1">The sequence shown here is derived from an EMBL/GenBank/DDBJ whole genome shotgun (WGS) entry which is preliminary data.</text>
</comment>
<dbReference type="RefSeq" id="WP_341429509.1">
    <property type="nucleotide sequence ID" value="NZ_JBBUTG010000069.1"/>
</dbReference>
<name>A0ABU9C2I9_9BURK</name>
<reference evidence="1 2" key="1">
    <citation type="submission" date="2024-04" db="EMBL/GenBank/DDBJ databases">
        <title>Novel species of the genus Ideonella isolated from streams.</title>
        <authorList>
            <person name="Lu H."/>
        </authorList>
    </citation>
    <scope>NUCLEOTIDE SEQUENCE [LARGE SCALE GENOMIC DNA]</scope>
    <source>
        <strain evidence="1 2">DXS29W</strain>
    </source>
</reference>
<evidence type="ECO:0000313" key="2">
    <source>
        <dbReference type="Proteomes" id="UP001371218"/>
    </source>
</evidence>
<sequence length="109" mass="12278">MTRGIVQVGTWKYDGSVERPVDIIALEVDWWYELARVEGQLDSDERPMPLGPQGCLYYARFKHAGTAIEPTFVDTPGFQTLEEAKSAAQRKVDSLIQWKEQSKSSVEGS</sequence>
<organism evidence="1 2">
    <name type="scientific">Ideonella lacteola</name>
    <dbReference type="NCBI Taxonomy" id="2984193"/>
    <lineage>
        <taxon>Bacteria</taxon>
        <taxon>Pseudomonadati</taxon>
        <taxon>Pseudomonadota</taxon>
        <taxon>Betaproteobacteria</taxon>
        <taxon>Burkholderiales</taxon>
        <taxon>Sphaerotilaceae</taxon>
        <taxon>Ideonella</taxon>
    </lineage>
</organism>
<accession>A0ABU9C2I9</accession>
<gene>
    <name evidence="1" type="ORF">AACH06_30020</name>
</gene>